<dbReference type="InterPro" id="IPR006334">
    <property type="entry name" value="Glut_cys_ligase"/>
</dbReference>
<evidence type="ECO:0000256" key="9">
    <source>
        <dbReference type="RuleBase" id="RU004391"/>
    </source>
</evidence>
<feature type="domain" description="Glutamate--cysteine ligase" evidence="10">
    <location>
        <begin position="241"/>
        <end position="321"/>
    </location>
</feature>
<evidence type="ECO:0000256" key="4">
    <source>
        <dbReference type="ARBA" id="ARBA00022684"/>
    </source>
</evidence>
<dbReference type="EC" id="6.3.2.2" evidence="2 9"/>
<dbReference type="GO" id="GO:0005524">
    <property type="term" value="F:ATP binding"/>
    <property type="evidence" value="ECO:0007669"/>
    <property type="project" value="UniProtKB-KW"/>
</dbReference>
<evidence type="ECO:0000256" key="7">
    <source>
        <dbReference type="ARBA" id="ARBA00048819"/>
    </source>
</evidence>
<dbReference type="STRING" id="1423746.FD27_GL001410"/>
<evidence type="ECO:0000259" key="10">
    <source>
        <dbReference type="Pfam" id="PF04262"/>
    </source>
</evidence>
<keyword evidence="12" id="KW-1185">Reference proteome</keyword>
<dbReference type="Proteomes" id="UP000051445">
    <property type="component" value="Unassembled WGS sequence"/>
</dbReference>
<keyword evidence="6" id="KW-0067">ATP-binding</keyword>
<accession>A0A0R1P0I4</accession>
<dbReference type="AlphaFoldDB" id="A0A0R1P0I4"/>
<evidence type="ECO:0000256" key="1">
    <source>
        <dbReference type="ARBA" id="ARBA00005006"/>
    </source>
</evidence>
<evidence type="ECO:0000256" key="8">
    <source>
        <dbReference type="RuleBase" id="RU003544"/>
    </source>
</evidence>
<comment type="caution">
    <text evidence="11">The sequence shown here is derived from an EMBL/GenBank/DDBJ whole genome shotgun (WGS) entry which is preliminary data.</text>
</comment>
<evidence type="ECO:0000256" key="5">
    <source>
        <dbReference type="ARBA" id="ARBA00022741"/>
    </source>
</evidence>
<comment type="pathway">
    <text evidence="1 9">Sulfur metabolism; glutathione biosynthesis; glutathione from L-cysteine and L-glutamate: step 1/2.</text>
</comment>
<sequence>MILSSFGKAVMNRNMESLLFSFPIGLEVERQRIDADGRISQFPYPYNIGDPRTNKWITTDFMETMAEIATPIAKSPEQALRYLERISNILRRGLADGEYLWPLSMPPKLPKDHRNIRIAHHTLEKKKYSEEWLKRHKIQEGAPCGVHVNISIAPSLLNELTTSIAERNQLYIKVAQGFLTYRFFLTYLFGASPLAEENYFMDKWRPRHLARSIRQSKYGFGTKFDGDFSDTEQYVQRIHSGLQDGQLLAEHDFHSPVRLKGPRKVAQLPTKGTQYLELRMLDLNPWASIGIDNDVVDLLCLMMAYFLMSEEQPFSLTQSNIRNEQVALEKPTDHCQYEEPMRTFLKELEHFAATIQAGQGTYDLLKRLEKMIDDPQQTFAGRLSSYIHHDSLSEFALQQAINFQSRSQKATNVCQQFKDDQVLSEPTFKEILGN</sequence>
<keyword evidence="3 8" id="KW-0436">Ligase</keyword>
<name>A0A0R1P0I4_9LACO</name>
<dbReference type="GO" id="GO:0006750">
    <property type="term" value="P:glutathione biosynthetic process"/>
    <property type="evidence" value="ECO:0007669"/>
    <property type="project" value="UniProtKB-UniPathway"/>
</dbReference>
<dbReference type="GO" id="GO:0005829">
    <property type="term" value="C:cytosol"/>
    <property type="evidence" value="ECO:0007669"/>
    <property type="project" value="TreeGrafter"/>
</dbReference>
<dbReference type="GO" id="GO:0004357">
    <property type="term" value="F:glutamate-cysteine ligase activity"/>
    <property type="evidence" value="ECO:0007669"/>
    <property type="project" value="UniProtKB-EC"/>
</dbReference>
<dbReference type="UniPathway" id="UPA00142">
    <property type="reaction ID" value="UER00209"/>
</dbReference>
<dbReference type="Gene3D" id="3.30.590.20">
    <property type="match status" value="1"/>
</dbReference>
<protein>
    <recommendedName>
        <fullName evidence="2 9">Glutamate--cysteine ligase</fullName>
        <ecNumber evidence="2 9">6.3.2.2</ecNumber>
    </recommendedName>
</protein>
<evidence type="ECO:0000256" key="3">
    <source>
        <dbReference type="ARBA" id="ARBA00022598"/>
    </source>
</evidence>
<proteinExistence type="inferred from homology"/>
<evidence type="ECO:0000256" key="2">
    <source>
        <dbReference type="ARBA" id="ARBA00012220"/>
    </source>
</evidence>
<keyword evidence="4 8" id="KW-0317">Glutathione biosynthesis</keyword>
<dbReference type="OrthoDB" id="9803907at2"/>
<organism evidence="11 12">
    <name type="scientific">Limosilactobacillus frumenti DSM 13145</name>
    <dbReference type="NCBI Taxonomy" id="1423746"/>
    <lineage>
        <taxon>Bacteria</taxon>
        <taxon>Bacillati</taxon>
        <taxon>Bacillota</taxon>
        <taxon>Bacilli</taxon>
        <taxon>Lactobacillales</taxon>
        <taxon>Lactobacillaceae</taxon>
        <taxon>Limosilactobacillus</taxon>
    </lineage>
</organism>
<dbReference type="PANTHER" id="PTHR38761">
    <property type="entry name" value="GLUTAMATE--CYSTEINE LIGASE"/>
    <property type="match status" value="1"/>
</dbReference>
<dbReference type="GO" id="GO:0046872">
    <property type="term" value="F:metal ion binding"/>
    <property type="evidence" value="ECO:0007669"/>
    <property type="project" value="TreeGrafter"/>
</dbReference>
<evidence type="ECO:0000313" key="12">
    <source>
        <dbReference type="Proteomes" id="UP000051445"/>
    </source>
</evidence>
<dbReference type="InterPro" id="IPR014746">
    <property type="entry name" value="Gln_synth/guanido_kin_cat_dom"/>
</dbReference>
<evidence type="ECO:0000313" key="11">
    <source>
        <dbReference type="EMBL" id="KRL26023.1"/>
    </source>
</evidence>
<feature type="domain" description="Glutamate--cysteine ligase" evidence="10">
    <location>
        <begin position="10"/>
        <end position="240"/>
    </location>
</feature>
<dbReference type="SUPFAM" id="SSF55931">
    <property type="entry name" value="Glutamine synthetase/guanido kinase"/>
    <property type="match status" value="1"/>
</dbReference>
<reference evidence="11 12" key="1">
    <citation type="journal article" date="2015" name="Genome Announc.">
        <title>Expanding the biotechnology potential of lactobacilli through comparative genomics of 213 strains and associated genera.</title>
        <authorList>
            <person name="Sun Z."/>
            <person name="Harris H.M."/>
            <person name="McCann A."/>
            <person name="Guo C."/>
            <person name="Argimon S."/>
            <person name="Zhang W."/>
            <person name="Yang X."/>
            <person name="Jeffery I.B."/>
            <person name="Cooney J.C."/>
            <person name="Kagawa T.F."/>
            <person name="Liu W."/>
            <person name="Song Y."/>
            <person name="Salvetti E."/>
            <person name="Wrobel A."/>
            <person name="Rasinkangas P."/>
            <person name="Parkhill J."/>
            <person name="Rea M.C."/>
            <person name="O'Sullivan O."/>
            <person name="Ritari J."/>
            <person name="Douillard F.P."/>
            <person name="Paul Ross R."/>
            <person name="Yang R."/>
            <person name="Briner A.E."/>
            <person name="Felis G.E."/>
            <person name="de Vos W.M."/>
            <person name="Barrangou R."/>
            <person name="Klaenhammer T.R."/>
            <person name="Caufield P.W."/>
            <person name="Cui Y."/>
            <person name="Zhang H."/>
            <person name="O'Toole P.W."/>
        </authorList>
    </citation>
    <scope>NUCLEOTIDE SEQUENCE [LARGE SCALE GENOMIC DNA]</scope>
    <source>
        <strain evidence="11 12">DSM 13145</strain>
    </source>
</reference>
<dbReference type="RefSeq" id="WP_057752543.1">
    <property type="nucleotide sequence ID" value="NZ_AZER01000025.1"/>
</dbReference>
<dbReference type="PANTHER" id="PTHR38761:SF1">
    <property type="entry name" value="GLUTAMATE--CYSTEINE LIGASE"/>
    <property type="match status" value="1"/>
</dbReference>
<comment type="catalytic activity">
    <reaction evidence="7 9">
        <text>L-cysteine + L-glutamate + ATP = gamma-L-glutamyl-L-cysteine + ADP + phosphate + H(+)</text>
        <dbReference type="Rhea" id="RHEA:13285"/>
        <dbReference type="ChEBI" id="CHEBI:15378"/>
        <dbReference type="ChEBI" id="CHEBI:29985"/>
        <dbReference type="ChEBI" id="CHEBI:30616"/>
        <dbReference type="ChEBI" id="CHEBI:35235"/>
        <dbReference type="ChEBI" id="CHEBI:43474"/>
        <dbReference type="ChEBI" id="CHEBI:58173"/>
        <dbReference type="ChEBI" id="CHEBI:456216"/>
        <dbReference type="EC" id="6.3.2.2"/>
    </reaction>
</comment>
<dbReference type="EMBL" id="AZER01000025">
    <property type="protein sequence ID" value="KRL26023.1"/>
    <property type="molecule type" value="Genomic_DNA"/>
</dbReference>
<gene>
    <name evidence="11" type="ORF">FD27_GL001410</name>
</gene>
<dbReference type="PATRIC" id="fig|1423746.3.peg.1440"/>
<comment type="similarity">
    <text evidence="8">Belongs to the glutamate--cysteine ligase type 1 family.</text>
</comment>
<evidence type="ECO:0000256" key="6">
    <source>
        <dbReference type="ARBA" id="ARBA00022840"/>
    </source>
</evidence>
<dbReference type="InterPro" id="IPR007370">
    <property type="entry name" value="Glu_cys_ligase"/>
</dbReference>
<dbReference type="Pfam" id="PF04262">
    <property type="entry name" value="Glu_cys_ligase"/>
    <property type="match status" value="2"/>
</dbReference>
<keyword evidence="5" id="KW-0547">Nucleotide-binding</keyword>